<reference evidence="2" key="1">
    <citation type="journal article" date="2014" name="Front. Microbiol.">
        <title>High frequency of phylogenetically diverse reductive dehalogenase-homologous genes in deep subseafloor sedimentary metagenomes.</title>
        <authorList>
            <person name="Kawai M."/>
            <person name="Futagami T."/>
            <person name="Toyoda A."/>
            <person name="Takaki Y."/>
            <person name="Nishi S."/>
            <person name="Hori S."/>
            <person name="Arai W."/>
            <person name="Tsubouchi T."/>
            <person name="Morono Y."/>
            <person name="Uchiyama I."/>
            <person name="Ito T."/>
            <person name="Fujiyama A."/>
            <person name="Inagaki F."/>
            <person name="Takami H."/>
        </authorList>
    </citation>
    <scope>NUCLEOTIDE SEQUENCE</scope>
    <source>
        <strain evidence="2">Expedition CK06-06</strain>
    </source>
</reference>
<organism evidence="2">
    <name type="scientific">marine sediment metagenome</name>
    <dbReference type="NCBI Taxonomy" id="412755"/>
    <lineage>
        <taxon>unclassified sequences</taxon>
        <taxon>metagenomes</taxon>
        <taxon>ecological metagenomes</taxon>
    </lineage>
</organism>
<gene>
    <name evidence="2" type="ORF">S12H4_31394</name>
</gene>
<name>X1SWX8_9ZZZZ</name>
<evidence type="ECO:0000313" key="2">
    <source>
        <dbReference type="EMBL" id="GAI97562.1"/>
    </source>
</evidence>
<dbReference type="EMBL" id="BARW01018316">
    <property type="protein sequence ID" value="GAI97562.1"/>
    <property type="molecule type" value="Genomic_DNA"/>
</dbReference>
<accession>X1SWX8</accession>
<comment type="caution">
    <text evidence="2">The sequence shown here is derived from an EMBL/GenBank/DDBJ whole genome shotgun (WGS) entry which is preliminary data.</text>
</comment>
<keyword evidence="1" id="KW-0472">Membrane</keyword>
<feature type="non-terminal residue" evidence="2">
    <location>
        <position position="159"/>
    </location>
</feature>
<protein>
    <submittedName>
        <fullName evidence="2">Uncharacterized protein</fullName>
    </submittedName>
</protein>
<proteinExistence type="predicted"/>
<evidence type="ECO:0000256" key="1">
    <source>
        <dbReference type="SAM" id="Phobius"/>
    </source>
</evidence>
<keyword evidence="1" id="KW-0812">Transmembrane</keyword>
<sequence length="159" mass="18058">MGMVKPLSKDAAPAVKEIFDIMCDCNSIPEFVNNCTAEQYQALYDATHVGDQSYSGVLRSTGDSFAHLVFSIFLFHAQNHEMAMANAAFAAFGGGVTSFPAVTLFLLFLWQMEIDESPNEMLSLYFKRGPLDYYYKKSWEYLAQDNMDRFDHYVQRLNG</sequence>
<dbReference type="AlphaFoldDB" id="X1SWX8"/>
<feature type="transmembrane region" description="Helical" evidence="1">
    <location>
        <begin position="87"/>
        <end position="110"/>
    </location>
</feature>
<keyword evidence="1" id="KW-1133">Transmembrane helix</keyword>